<feature type="compositionally biased region" description="Low complexity" evidence="1">
    <location>
        <begin position="25"/>
        <end position="36"/>
    </location>
</feature>
<name>A0ABP1DUD3_9APHY</name>
<reference evidence="3" key="1">
    <citation type="submission" date="2024-04" db="EMBL/GenBank/DDBJ databases">
        <authorList>
            <person name="Shaw F."/>
            <person name="Minotto A."/>
        </authorList>
    </citation>
    <scope>NUCLEOTIDE SEQUENCE [LARGE SCALE GENOMIC DNA]</scope>
</reference>
<keyword evidence="3" id="KW-1185">Reference proteome</keyword>
<accession>A0ABP1DUD3</accession>
<feature type="compositionally biased region" description="Low complexity" evidence="1">
    <location>
        <begin position="257"/>
        <end position="270"/>
    </location>
</feature>
<evidence type="ECO:0000256" key="1">
    <source>
        <dbReference type="SAM" id="MobiDB-lite"/>
    </source>
</evidence>
<feature type="region of interest" description="Disordered" evidence="1">
    <location>
        <begin position="214"/>
        <end position="303"/>
    </location>
</feature>
<sequence length="372" mass="40877">MSSRRTSWSSWDTSLRERLDDYDTSEASSELSESTLVGSALGADEVRDDATQDSYSLSECSAIDLRLRALGSQTSIDSVSAYDEPDSLHDAIADVGNLYHRTTTVGPSSVYSSEPGGPMVDVTGVGNLYHRTDSSAYDLEEGIRGLRIIQDDAPIPPPNLFHYPTGGYPDYNDDEYEDYNCESEADDTPAHLRIQISGPYSDDTNPLPPHIINKALPPTPQEPTPLPRLPPPTRKLSLKGIKRRISGIVQGRRRTSSDSTTSVSTSRSGSPLSQVASWDHDGMEASTSTSRSRSPALTAKFRSLDLGRKRTSVEDEGQNETPTLQTFRVGETKMLSLEEAMMRDDIVHRPEGFEIDELKRAHARGKGRDLLS</sequence>
<evidence type="ECO:0000313" key="3">
    <source>
        <dbReference type="Proteomes" id="UP001497453"/>
    </source>
</evidence>
<proteinExistence type="predicted"/>
<feature type="compositionally biased region" description="Pro residues" evidence="1">
    <location>
        <begin position="217"/>
        <end position="233"/>
    </location>
</feature>
<feature type="compositionally biased region" description="Basic residues" evidence="1">
    <location>
        <begin position="236"/>
        <end position="245"/>
    </location>
</feature>
<gene>
    <name evidence="2" type="ORF">GFSPODELE1_LOCUS8007</name>
</gene>
<evidence type="ECO:0000313" key="2">
    <source>
        <dbReference type="EMBL" id="CAL1710797.1"/>
    </source>
</evidence>
<feature type="region of interest" description="Disordered" evidence="1">
    <location>
        <begin position="20"/>
        <end position="50"/>
    </location>
</feature>
<dbReference type="EMBL" id="OZ037949">
    <property type="protein sequence ID" value="CAL1710797.1"/>
    <property type="molecule type" value="Genomic_DNA"/>
</dbReference>
<protein>
    <submittedName>
        <fullName evidence="2">Uncharacterized protein</fullName>
    </submittedName>
</protein>
<dbReference type="Proteomes" id="UP001497453">
    <property type="component" value="Chromosome 6"/>
</dbReference>
<organism evidence="2 3">
    <name type="scientific">Somion occarium</name>
    <dbReference type="NCBI Taxonomy" id="3059160"/>
    <lineage>
        <taxon>Eukaryota</taxon>
        <taxon>Fungi</taxon>
        <taxon>Dikarya</taxon>
        <taxon>Basidiomycota</taxon>
        <taxon>Agaricomycotina</taxon>
        <taxon>Agaricomycetes</taxon>
        <taxon>Polyporales</taxon>
        <taxon>Cerrenaceae</taxon>
        <taxon>Somion</taxon>
    </lineage>
</organism>